<protein>
    <submittedName>
        <fullName evidence="2">Membrane-binding protein</fullName>
    </submittedName>
</protein>
<evidence type="ECO:0000313" key="1">
    <source>
        <dbReference type="EMBL" id="MCW7528272.1"/>
    </source>
</evidence>
<gene>
    <name evidence="1" type="ORF">ND861_18085</name>
    <name evidence="2" type="ORF">ND862_18090</name>
</gene>
<comment type="caution">
    <text evidence="2">The sequence shown here is derived from an EMBL/GenBank/DDBJ whole genome shotgun (WGS) entry which is preliminary data.</text>
</comment>
<accession>A0AAW5VH16</accession>
<dbReference type="RefSeq" id="WP_265353384.1">
    <property type="nucleotide sequence ID" value="NZ_JAMQPL010000012.1"/>
</dbReference>
<dbReference type="SUPFAM" id="SSF82185">
    <property type="entry name" value="Histone H3 K4-specific methyltransferase SET7/9 N-terminal domain"/>
    <property type="match status" value="1"/>
</dbReference>
<reference evidence="2 4" key="1">
    <citation type="submission" date="2022-06" db="EMBL/GenBank/DDBJ databases">
        <title>Leptospira isolates from biofilms formed at urban environments.</title>
        <authorList>
            <person name="Ribeiro P.S."/>
            <person name="Sousa T."/>
            <person name="Carvalho N."/>
            <person name="Aburjaile F."/>
            <person name="Neves F."/>
            <person name="Oliveira D."/>
            <person name="Blanco L."/>
            <person name="Lima J."/>
            <person name="Costa F."/>
            <person name="Brenig B."/>
            <person name="Soares S."/>
            <person name="Ramos R."/>
            <person name="Goes-Neto A."/>
            <person name="Matiuzzi M."/>
            <person name="Azevedo V."/>
            <person name="Ristow P."/>
        </authorList>
    </citation>
    <scope>NUCLEOTIDE SEQUENCE</scope>
    <source>
        <strain evidence="1 4">VSF19</strain>
        <strain evidence="2">VSF20</strain>
    </source>
</reference>
<sequence length="191" mass="22023">MEFFKYKLVFLFLILITSLVHCGEVVMDNDSDLSLGLESIYYYKGKKFSGKMKSIHPNGTVRITTFLNGLEDGLTSDTYPNGQLSAEYIYKHGKRVGTHRGWYEDGKARFQFSYMDDLADGDHWEWYDSGKVFRYAKFNKGLNVGTKVWRKDGKIYSNYSYSPERLYGVVGSKLCFKLKGDETNQKTVTNP</sequence>
<evidence type="ECO:0000313" key="3">
    <source>
        <dbReference type="Proteomes" id="UP001208540"/>
    </source>
</evidence>
<organism evidence="2 3">
    <name type="scientific">Leptospira soteropolitanensis</name>
    <dbReference type="NCBI Taxonomy" id="2950025"/>
    <lineage>
        <taxon>Bacteria</taxon>
        <taxon>Pseudomonadati</taxon>
        <taxon>Spirochaetota</taxon>
        <taxon>Spirochaetia</taxon>
        <taxon>Leptospirales</taxon>
        <taxon>Leptospiraceae</taxon>
        <taxon>Leptospira</taxon>
    </lineage>
</organism>
<keyword evidence="4" id="KW-1185">Reference proteome</keyword>
<dbReference type="EMBL" id="JAMQPL010000012">
    <property type="protein sequence ID" value="MCW7532134.1"/>
    <property type="molecule type" value="Genomic_DNA"/>
</dbReference>
<dbReference type="Proteomes" id="UP001208912">
    <property type="component" value="Unassembled WGS sequence"/>
</dbReference>
<dbReference type="Gene3D" id="3.90.930.1">
    <property type="match status" value="1"/>
</dbReference>
<name>A0AAW5VH16_9LEPT</name>
<dbReference type="Proteomes" id="UP001208540">
    <property type="component" value="Unassembled WGS sequence"/>
</dbReference>
<dbReference type="AlphaFoldDB" id="A0AAW5VH16"/>
<evidence type="ECO:0000313" key="4">
    <source>
        <dbReference type="Proteomes" id="UP001208912"/>
    </source>
</evidence>
<proteinExistence type="predicted"/>
<dbReference type="EMBL" id="JAMQPM010000012">
    <property type="protein sequence ID" value="MCW7528272.1"/>
    <property type="molecule type" value="Genomic_DNA"/>
</dbReference>
<evidence type="ECO:0000313" key="2">
    <source>
        <dbReference type="EMBL" id="MCW7532134.1"/>
    </source>
</evidence>